<comment type="similarity">
    <text evidence="4 12 13">Belongs to the HisA/HisF family.</text>
</comment>
<keyword evidence="9 12" id="KW-0368">Histidine biosynthesis</keyword>
<comment type="caution">
    <text evidence="15">The sequence shown here is derived from an EMBL/GenBank/DDBJ whole genome shotgun (WGS) entry which is preliminary data.</text>
</comment>
<reference evidence="15 16" key="1">
    <citation type="submission" date="2018-08" db="EMBL/GenBank/DDBJ databases">
        <title>The metabolism and importance of syntrophic acetate oxidation coupled to methane or sulfide production in haloalkaline environments.</title>
        <authorList>
            <person name="Timmers P.H.A."/>
            <person name="Vavourakis C.D."/>
            <person name="Sorokin D.Y."/>
            <person name="Sinninghe Damste J.S."/>
            <person name="Muyzer G."/>
            <person name="Stams A.J.M."/>
            <person name="Plugge C.M."/>
        </authorList>
    </citation>
    <scope>NUCLEOTIDE SEQUENCE [LARGE SCALE GENOMIC DNA]</scope>
    <source>
        <strain evidence="15">MSAO_Bac1</strain>
    </source>
</reference>
<protein>
    <recommendedName>
        <fullName evidence="6 12">1-(5-phosphoribosyl)-5-[(5-phosphoribosylamino)methylideneamino] imidazole-4-carboxamide isomerase</fullName>
        <ecNumber evidence="5 12">5.3.1.16</ecNumber>
    </recommendedName>
    <alternativeName>
        <fullName evidence="11 12">Phosphoribosylformimino-5-aminoimidazole carboxamide ribotide isomerase</fullName>
    </alternativeName>
</protein>
<name>A0A424YAJ0_9FIRM</name>
<dbReference type="InterPro" id="IPR013785">
    <property type="entry name" value="Aldolase_TIM"/>
</dbReference>
<sequence>MEVIPAIDLRKGRCVRLFQGRMDRETVYYEDPLEVACMWEEKGASRLHMVDLDGAFKGVPQNKEVIRKVAEKLKIPIQLGGGVRDESTVEELLGTGISRVIIGTAAVRDPELVKNLVDRFGERIMVGIDAREGRVALQGWLESSDIKALDLVKDMEKMGVREIVYTDISRDGTLEGPNLEATREIAEETSLAIIASGGVSSLEDIKKARELEPWGVTGIIVGQALYTGQFTLEEALETAREK</sequence>
<evidence type="ECO:0000256" key="6">
    <source>
        <dbReference type="ARBA" id="ARBA00018464"/>
    </source>
</evidence>
<dbReference type="GO" id="GO:0003949">
    <property type="term" value="F:1-(5-phosphoribosyl)-5-[(5-phosphoribosylamino)methylideneamino]imidazole-4-carboxamide isomerase activity"/>
    <property type="evidence" value="ECO:0007669"/>
    <property type="project" value="UniProtKB-UniRule"/>
</dbReference>
<dbReference type="SUPFAM" id="SSF51366">
    <property type="entry name" value="Ribulose-phoshate binding barrel"/>
    <property type="match status" value="1"/>
</dbReference>
<dbReference type="PANTHER" id="PTHR43090:SF2">
    <property type="entry name" value="1-(5-PHOSPHORIBOSYL)-5-[(5-PHOSPHORIBOSYLAMINO)METHYLIDENEAMINO] IMIDAZOLE-4-CARBOXAMIDE ISOMERASE"/>
    <property type="match status" value="1"/>
</dbReference>
<gene>
    <name evidence="12 15" type="primary">hisA</name>
    <name evidence="15" type="ORF">D5R97_09010</name>
</gene>
<dbReference type="CDD" id="cd04732">
    <property type="entry name" value="HisA"/>
    <property type="match status" value="1"/>
</dbReference>
<evidence type="ECO:0000256" key="9">
    <source>
        <dbReference type="ARBA" id="ARBA00023102"/>
    </source>
</evidence>
<keyword evidence="8 12" id="KW-0028">Amino-acid biosynthesis</keyword>
<evidence type="ECO:0000256" key="10">
    <source>
        <dbReference type="ARBA" id="ARBA00023235"/>
    </source>
</evidence>
<accession>A0A424YAJ0</accession>
<dbReference type="InterPro" id="IPR044524">
    <property type="entry name" value="Isoase_HisA-like"/>
</dbReference>
<comment type="subcellular location">
    <subcellularLocation>
        <location evidence="2 12 14">Cytoplasm</location>
    </subcellularLocation>
</comment>
<feature type="active site" description="Proton acceptor" evidence="12">
    <location>
        <position position="8"/>
    </location>
</feature>
<dbReference type="EC" id="5.3.1.16" evidence="5 12"/>
<evidence type="ECO:0000313" key="15">
    <source>
        <dbReference type="EMBL" id="RQD73705.1"/>
    </source>
</evidence>
<dbReference type="HAMAP" id="MF_01014">
    <property type="entry name" value="HisA"/>
    <property type="match status" value="1"/>
</dbReference>
<dbReference type="GO" id="GO:0005737">
    <property type="term" value="C:cytoplasm"/>
    <property type="evidence" value="ECO:0007669"/>
    <property type="project" value="UniProtKB-SubCell"/>
</dbReference>
<dbReference type="NCBIfam" id="NF010112">
    <property type="entry name" value="PRK13585.1"/>
    <property type="match status" value="1"/>
</dbReference>
<dbReference type="InterPro" id="IPR023016">
    <property type="entry name" value="HisA/PriA"/>
</dbReference>
<comment type="pathway">
    <text evidence="3 12 14">Amino-acid biosynthesis; L-histidine biosynthesis; L-histidine from 5-phospho-alpha-D-ribose 1-diphosphate: step 4/9.</text>
</comment>
<dbReference type="InterPro" id="IPR011060">
    <property type="entry name" value="RibuloseP-bd_barrel"/>
</dbReference>
<dbReference type="InterPro" id="IPR006062">
    <property type="entry name" value="His_biosynth"/>
</dbReference>
<evidence type="ECO:0000256" key="1">
    <source>
        <dbReference type="ARBA" id="ARBA00000901"/>
    </source>
</evidence>
<evidence type="ECO:0000256" key="8">
    <source>
        <dbReference type="ARBA" id="ARBA00022605"/>
    </source>
</evidence>
<keyword evidence="10 12" id="KW-0413">Isomerase</keyword>
<evidence type="ECO:0000256" key="3">
    <source>
        <dbReference type="ARBA" id="ARBA00005133"/>
    </source>
</evidence>
<evidence type="ECO:0000256" key="4">
    <source>
        <dbReference type="ARBA" id="ARBA00009667"/>
    </source>
</evidence>
<keyword evidence="7 12" id="KW-0963">Cytoplasm</keyword>
<organism evidence="15 16">
    <name type="scientific">Candidatus Syntrophonatronum acetioxidans</name>
    <dbReference type="NCBI Taxonomy" id="1795816"/>
    <lineage>
        <taxon>Bacteria</taxon>
        <taxon>Bacillati</taxon>
        <taxon>Bacillota</taxon>
        <taxon>Clostridia</taxon>
        <taxon>Eubacteriales</taxon>
        <taxon>Syntrophomonadaceae</taxon>
        <taxon>Candidatus Syntrophonatronum</taxon>
    </lineage>
</organism>
<evidence type="ECO:0000256" key="2">
    <source>
        <dbReference type="ARBA" id="ARBA00004496"/>
    </source>
</evidence>
<dbReference type="AlphaFoldDB" id="A0A424YAJ0"/>
<dbReference type="FunFam" id="3.20.20.70:FF:000009">
    <property type="entry name" value="1-(5-phosphoribosyl)-5-[(5-phosphoribosylamino)methylideneamino] imidazole-4-carboxamide isomerase"/>
    <property type="match status" value="1"/>
</dbReference>
<evidence type="ECO:0000256" key="14">
    <source>
        <dbReference type="RuleBase" id="RU003658"/>
    </source>
</evidence>
<dbReference type="Proteomes" id="UP000285138">
    <property type="component" value="Unassembled WGS sequence"/>
</dbReference>
<dbReference type="UniPathway" id="UPA00031">
    <property type="reaction ID" value="UER00009"/>
</dbReference>
<dbReference type="EMBL" id="QZAA01000240">
    <property type="protein sequence ID" value="RQD73705.1"/>
    <property type="molecule type" value="Genomic_DNA"/>
</dbReference>
<dbReference type="NCBIfam" id="TIGR00007">
    <property type="entry name" value="1-(5-phosphoribosyl)-5-[(5-phosphoribosylamino)methylideneamino]imidazole-4-carboxamide isomerase"/>
    <property type="match status" value="1"/>
</dbReference>
<dbReference type="InterPro" id="IPR006063">
    <property type="entry name" value="HisA_bact_arch"/>
</dbReference>
<dbReference type="Gene3D" id="3.20.20.70">
    <property type="entry name" value="Aldolase class I"/>
    <property type="match status" value="1"/>
</dbReference>
<proteinExistence type="inferred from homology"/>
<feature type="active site" description="Proton donor" evidence="12">
    <location>
        <position position="129"/>
    </location>
</feature>
<dbReference type="GO" id="GO:0000105">
    <property type="term" value="P:L-histidine biosynthetic process"/>
    <property type="evidence" value="ECO:0007669"/>
    <property type="project" value="UniProtKB-UniRule"/>
</dbReference>
<evidence type="ECO:0000256" key="7">
    <source>
        <dbReference type="ARBA" id="ARBA00022490"/>
    </source>
</evidence>
<evidence type="ECO:0000256" key="5">
    <source>
        <dbReference type="ARBA" id="ARBA00012550"/>
    </source>
</evidence>
<evidence type="ECO:0000256" key="12">
    <source>
        <dbReference type="HAMAP-Rule" id="MF_01014"/>
    </source>
</evidence>
<comment type="catalytic activity">
    <reaction evidence="1 12 14">
        <text>1-(5-phospho-beta-D-ribosyl)-5-[(5-phospho-beta-D-ribosylamino)methylideneamino]imidazole-4-carboxamide = 5-[(5-phospho-1-deoxy-D-ribulos-1-ylimino)methylamino]-1-(5-phospho-beta-D-ribosyl)imidazole-4-carboxamide</text>
        <dbReference type="Rhea" id="RHEA:15469"/>
        <dbReference type="ChEBI" id="CHEBI:58435"/>
        <dbReference type="ChEBI" id="CHEBI:58525"/>
        <dbReference type="EC" id="5.3.1.16"/>
    </reaction>
</comment>
<evidence type="ECO:0000256" key="11">
    <source>
        <dbReference type="ARBA" id="ARBA00030547"/>
    </source>
</evidence>
<dbReference type="GO" id="GO:0000162">
    <property type="term" value="P:L-tryptophan biosynthetic process"/>
    <property type="evidence" value="ECO:0007669"/>
    <property type="project" value="TreeGrafter"/>
</dbReference>
<evidence type="ECO:0000313" key="16">
    <source>
        <dbReference type="Proteomes" id="UP000285138"/>
    </source>
</evidence>
<dbReference type="Pfam" id="PF00977">
    <property type="entry name" value="His_biosynth"/>
    <property type="match status" value="1"/>
</dbReference>
<evidence type="ECO:0000256" key="13">
    <source>
        <dbReference type="RuleBase" id="RU003657"/>
    </source>
</evidence>
<dbReference type="PANTHER" id="PTHR43090">
    <property type="entry name" value="1-(5-PHOSPHORIBOSYL)-5-[(5-PHOSPHORIBOSYLAMINO)METHYLIDENEAMINO] IMIDAZOLE-4-CARBOXAMIDE ISOMERASE"/>
    <property type="match status" value="1"/>
</dbReference>